<comment type="caution">
    <text evidence="1">The sequence shown here is derived from an EMBL/GenBank/DDBJ whole genome shotgun (WGS) entry which is preliminary data.</text>
</comment>
<protein>
    <submittedName>
        <fullName evidence="1">Uncharacterized protein</fullName>
    </submittedName>
</protein>
<dbReference type="Proteomes" id="UP001492380">
    <property type="component" value="Unassembled WGS sequence"/>
</dbReference>
<name>A0ABR1YDX7_9PEZI</name>
<gene>
    <name evidence="1" type="ORF">HDK90DRAFT_49813</name>
</gene>
<organism evidence="1 2">
    <name type="scientific">Phyllosticta capitalensis</name>
    <dbReference type="NCBI Taxonomy" id="121624"/>
    <lineage>
        <taxon>Eukaryota</taxon>
        <taxon>Fungi</taxon>
        <taxon>Dikarya</taxon>
        <taxon>Ascomycota</taxon>
        <taxon>Pezizomycotina</taxon>
        <taxon>Dothideomycetes</taxon>
        <taxon>Dothideomycetes incertae sedis</taxon>
        <taxon>Botryosphaeriales</taxon>
        <taxon>Phyllostictaceae</taxon>
        <taxon>Phyllosticta</taxon>
    </lineage>
</organism>
<dbReference type="EMBL" id="JBBWRZ010000010">
    <property type="protein sequence ID" value="KAK8227167.1"/>
    <property type="molecule type" value="Genomic_DNA"/>
</dbReference>
<proteinExistence type="predicted"/>
<evidence type="ECO:0000313" key="1">
    <source>
        <dbReference type="EMBL" id="KAK8227167.1"/>
    </source>
</evidence>
<evidence type="ECO:0000313" key="2">
    <source>
        <dbReference type="Proteomes" id="UP001492380"/>
    </source>
</evidence>
<sequence>MILELQSLLVFAKVIWIYSATSLASSAFLPLPTNHFPLPLFPSFDTTPACFVIFRLVSFPCFNDFSTPDACSSSFHPCPNHLLSRPHDEAQERWTDRHRHHPNKPLTIHPPTVNRNSTHPLCCAAAPSVPLSPLLSSSPSSSSTSNDITAFSSSLPSLHTLCPRTTTFLPHAEAMDSFQSPHTQECPLCHCTARCTSFRVCLFIDRPSARLPRRRLFGHVVVAPR</sequence>
<accession>A0ABR1YDX7</accession>
<keyword evidence="2" id="KW-1185">Reference proteome</keyword>
<reference evidence="1 2" key="1">
    <citation type="submission" date="2024-04" db="EMBL/GenBank/DDBJ databases">
        <title>Phyllosticta paracitricarpa is synonymous to the EU quarantine fungus P. citricarpa based on phylogenomic analyses.</title>
        <authorList>
            <consortium name="Lawrence Berkeley National Laboratory"/>
            <person name="Van Ingen-Buijs V.A."/>
            <person name="Van Westerhoven A.C."/>
            <person name="Haridas S."/>
            <person name="Skiadas P."/>
            <person name="Martin F."/>
            <person name="Groenewald J.Z."/>
            <person name="Crous P.W."/>
            <person name="Seidl M.F."/>
        </authorList>
    </citation>
    <scope>NUCLEOTIDE SEQUENCE [LARGE SCALE GENOMIC DNA]</scope>
    <source>
        <strain evidence="1 2">CBS 123374</strain>
    </source>
</reference>